<evidence type="ECO:0000313" key="2">
    <source>
        <dbReference type="EMBL" id="PKA62161.1"/>
    </source>
</evidence>
<dbReference type="Gene3D" id="3.30.1370.110">
    <property type="match status" value="1"/>
</dbReference>
<reference evidence="2 3" key="1">
    <citation type="journal article" date="2017" name="Nature">
        <title>The Apostasia genome and the evolution of orchids.</title>
        <authorList>
            <person name="Zhang G.Q."/>
            <person name="Liu K.W."/>
            <person name="Li Z."/>
            <person name="Lohaus R."/>
            <person name="Hsiao Y.Y."/>
            <person name="Niu S.C."/>
            <person name="Wang J.Y."/>
            <person name="Lin Y.C."/>
            <person name="Xu Q."/>
            <person name="Chen L.J."/>
            <person name="Yoshida K."/>
            <person name="Fujiwara S."/>
            <person name="Wang Z.W."/>
            <person name="Zhang Y.Q."/>
            <person name="Mitsuda N."/>
            <person name="Wang M."/>
            <person name="Liu G.H."/>
            <person name="Pecoraro L."/>
            <person name="Huang H.X."/>
            <person name="Xiao X.J."/>
            <person name="Lin M."/>
            <person name="Wu X.Y."/>
            <person name="Wu W.L."/>
            <person name="Chen Y.Y."/>
            <person name="Chang S.B."/>
            <person name="Sakamoto S."/>
            <person name="Ohme-Takagi M."/>
            <person name="Yagi M."/>
            <person name="Zeng S.J."/>
            <person name="Shen C.Y."/>
            <person name="Yeh C.M."/>
            <person name="Luo Y.B."/>
            <person name="Tsai W.C."/>
            <person name="Van de Peer Y."/>
            <person name="Liu Z.J."/>
        </authorList>
    </citation>
    <scope>NUCLEOTIDE SEQUENCE [LARGE SCALE GENOMIC DNA]</scope>
    <source>
        <strain evidence="3">cv. Shenzhen</strain>
        <tissue evidence="2">Stem</tissue>
    </source>
</reference>
<gene>
    <name evidence="2" type="ORF">AXF42_Ash015045</name>
</gene>
<protein>
    <recommendedName>
        <fullName evidence="1">Smr domain-containing protein</fullName>
    </recommendedName>
</protein>
<dbReference type="Pfam" id="PF08590">
    <property type="entry name" value="DUF1771"/>
    <property type="match status" value="1"/>
</dbReference>
<dbReference type="PANTHER" id="PTHR46651">
    <property type="entry name" value="POLYADENYLATE-BINDING PROTEIN-INTERACTING PROTEIN 7"/>
    <property type="match status" value="1"/>
</dbReference>
<feature type="domain" description="Smr" evidence="1">
    <location>
        <begin position="413"/>
        <end position="494"/>
    </location>
</feature>
<dbReference type="SMART" id="SM01162">
    <property type="entry name" value="DUF1771"/>
    <property type="match status" value="1"/>
</dbReference>
<dbReference type="InterPro" id="IPR036063">
    <property type="entry name" value="Smr_dom_sf"/>
</dbReference>
<dbReference type="Proteomes" id="UP000236161">
    <property type="component" value="Unassembled WGS sequence"/>
</dbReference>
<dbReference type="SUPFAM" id="SSF160443">
    <property type="entry name" value="SMR domain-like"/>
    <property type="match status" value="1"/>
</dbReference>
<evidence type="ECO:0000313" key="3">
    <source>
        <dbReference type="Proteomes" id="UP000236161"/>
    </source>
</evidence>
<dbReference type="AlphaFoldDB" id="A0A2I0B2Z5"/>
<evidence type="ECO:0000259" key="1">
    <source>
        <dbReference type="PROSITE" id="PS50828"/>
    </source>
</evidence>
<dbReference type="CDD" id="cd14371">
    <property type="entry name" value="CUE_CID7_like"/>
    <property type="match status" value="1"/>
</dbReference>
<dbReference type="InterPro" id="IPR041806">
    <property type="entry name" value="CID5/6/7_CUE"/>
</dbReference>
<dbReference type="Pfam" id="PF07145">
    <property type="entry name" value="PAM2"/>
    <property type="match status" value="1"/>
</dbReference>
<dbReference type="InterPro" id="IPR013899">
    <property type="entry name" value="DUF1771"/>
</dbReference>
<dbReference type="STRING" id="1088818.A0A2I0B2Z5"/>
<dbReference type="InterPro" id="IPR009818">
    <property type="entry name" value="PAM2_motif"/>
</dbReference>
<dbReference type="PROSITE" id="PS50828">
    <property type="entry name" value="SMR"/>
    <property type="match status" value="1"/>
</dbReference>
<proteinExistence type="predicted"/>
<accession>A0A2I0B2Z5</accession>
<keyword evidence="3" id="KW-1185">Reference proteome</keyword>
<dbReference type="EMBL" id="KZ451919">
    <property type="protein sequence ID" value="PKA62161.1"/>
    <property type="molecule type" value="Genomic_DNA"/>
</dbReference>
<dbReference type="OrthoDB" id="3231855at2759"/>
<dbReference type="SMART" id="SM00463">
    <property type="entry name" value="SMR"/>
    <property type="match status" value="1"/>
</dbReference>
<dbReference type="InterPro" id="IPR002625">
    <property type="entry name" value="Smr_dom"/>
</dbReference>
<dbReference type="InterPro" id="IPR053242">
    <property type="entry name" value="PAM2-like_domain"/>
</dbReference>
<name>A0A2I0B2Z5_9ASPA</name>
<dbReference type="PANTHER" id="PTHR46651:SF1">
    <property type="entry name" value="SMALL MUTS RELATED FAMILY PROTEIN"/>
    <property type="match status" value="1"/>
</dbReference>
<organism evidence="2 3">
    <name type="scientific">Apostasia shenzhenica</name>
    <dbReference type="NCBI Taxonomy" id="1088818"/>
    <lineage>
        <taxon>Eukaryota</taxon>
        <taxon>Viridiplantae</taxon>
        <taxon>Streptophyta</taxon>
        <taxon>Embryophyta</taxon>
        <taxon>Tracheophyta</taxon>
        <taxon>Spermatophyta</taxon>
        <taxon>Magnoliopsida</taxon>
        <taxon>Liliopsida</taxon>
        <taxon>Asparagales</taxon>
        <taxon>Orchidaceae</taxon>
        <taxon>Apostasioideae</taxon>
        <taxon>Apostasia</taxon>
    </lineage>
</organism>
<sequence length="494" mass="54515">MSLPIKGIENKDGKLTIPSKVSVLNPNAAEFVPSAVRHLNGNNKPEDKNRIDIPGTSRKAVLDRTDSTISNNSDDEAHQYWRRQLPDDITPDFTAVGEDHFASAEELQLAGLSIHSLHLGNGVDAHQFNGSSGAVFANNLYADHLTLEDTAIKHVEFLALQFPGFSSESLAEFYYANGCDLNLTIEILTQLELQVDGGFNHNQNSKAVAAPNLNALDFPALPVADSQNEFSKYNKDNLQQNQNIYRFPSSIFRGTPDFASAVRKLALQDSGTWKYESNGSADGFGGSSGNAQLLSSSYKNHSKLAYEKKLQGFGTSRATPVWLETGEAVASMYSTSREEARDFARLRNACFQQAREAYLIGNKALAKELGDKGKWYNLQMKEAHANARETIFRQRNPGSPELHGYGRGQERMVDLHGLHVNEAIHVLKHELSIMKNAARSAGHRLHVLICVGTGHHTKGARTPARLPIAVEQYLLEEGLHYTQPQPGLLRVVVY</sequence>